<reference evidence="3" key="1">
    <citation type="journal article" date="2013" name="Ind. Biotechnol.">
        <title>Comparative genomics analysis of Trichoderma reesei strains.</title>
        <authorList>
            <person name="Koike H."/>
            <person name="Aerts A."/>
            <person name="LaButti K."/>
            <person name="Grigoriev I.V."/>
            <person name="Baker S.E."/>
        </authorList>
    </citation>
    <scope>NUCLEOTIDE SEQUENCE [LARGE SCALE GENOMIC DNA]</scope>
    <source>
        <strain evidence="3">ATCC 56765 / BCRC 32924 / NRRL 11460 / Rut C-30</strain>
    </source>
</reference>
<feature type="region of interest" description="Disordered" evidence="1">
    <location>
        <begin position="423"/>
        <end position="449"/>
    </location>
</feature>
<dbReference type="KEGG" id="trr:M419DRAFT_128557"/>
<dbReference type="AlphaFoldDB" id="A0A024SGD3"/>
<evidence type="ECO:0000256" key="1">
    <source>
        <dbReference type="SAM" id="MobiDB-lite"/>
    </source>
</evidence>
<sequence>MADQTIRKLAVFRAPGYPYQDDKLTAGQTGVWSDIIDTWMTEEINAEYRDDDGNMHPLPGPRKRGCDGKPRTKLKQFFNGRITPYNVGQKPTPITWIGFPRLIQKETNTDQERWKEADAHRDRQDEYLEWTVKRDEDGRILSVTFTCEGPEYWAFLAEYAPKKMFAMYQSCNPEFASQMKQEDLFDSNGKYEPYNKWNGVVRSDPNSADDLITTNPGCIMHLAQKNNTLSAEIDIAAQGTVIRKRDDGTIISDPVELCNCSAYGNPTRNSDPKHGQIGSMINSLVVKGAKVSIADPVAIYMREFAASKFLLDVDGTGENLQPVPAGTFTWVRGDIKKYMGLRLHIQVPDGVVGTDGNAGRQLTVSDLVDTSNSQNVLYGAQFADYITMSVNGVVIPGGEPEPAQECPCKCKTEANGDAEAVSTTTTTTTTTTTMASSDGMGRFQGRMRV</sequence>
<evidence type="ECO:0000313" key="3">
    <source>
        <dbReference type="Proteomes" id="UP000024376"/>
    </source>
</evidence>
<evidence type="ECO:0000313" key="2">
    <source>
        <dbReference type="EMBL" id="ETS03262.1"/>
    </source>
</evidence>
<dbReference type="OrthoDB" id="10253919at2759"/>
<gene>
    <name evidence="2" type="ORF">M419DRAFT_128557</name>
</gene>
<accession>A0A024SGD3</accession>
<dbReference type="EMBL" id="KI911143">
    <property type="protein sequence ID" value="ETS03262.1"/>
    <property type="molecule type" value="Genomic_DNA"/>
</dbReference>
<protein>
    <submittedName>
        <fullName evidence="2">Uncharacterized protein</fullName>
    </submittedName>
</protein>
<dbReference type="HOGENOM" id="CLU_035126_0_0_1"/>
<dbReference type="Proteomes" id="UP000024376">
    <property type="component" value="Unassembled WGS sequence"/>
</dbReference>
<feature type="compositionally biased region" description="Low complexity" evidence="1">
    <location>
        <begin position="423"/>
        <end position="433"/>
    </location>
</feature>
<name>A0A024SGD3_HYPJR</name>
<proteinExistence type="predicted"/>
<organism evidence="2 3">
    <name type="scientific">Hypocrea jecorina (strain ATCC 56765 / BCRC 32924 / NRRL 11460 / Rut C-30)</name>
    <name type="common">Trichoderma reesei</name>
    <dbReference type="NCBI Taxonomy" id="1344414"/>
    <lineage>
        <taxon>Eukaryota</taxon>
        <taxon>Fungi</taxon>
        <taxon>Dikarya</taxon>
        <taxon>Ascomycota</taxon>
        <taxon>Pezizomycotina</taxon>
        <taxon>Sordariomycetes</taxon>
        <taxon>Hypocreomycetidae</taxon>
        <taxon>Hypocreales</taxon>
        <taxon>Hypocreaceae</taxon>
        <taxon>Trichoderma</taxon>
    </lineage>
</organism>